<keyword evidence="4" id="KW-1015">Disulfide bond</keyword>
<protein>
    <recommendedName>
        <fullName evidence="6">Chitin-binding type-2 domain-containing protein</fullName>
    </recommendedName>
</protein>
<keyword evidence="5" id="KW-0325">Glycoprotein</keyword>
<dbReference type="SUPFAM" id="SSF57625">
    <property type="entry name" value="Invertebrate chitin-binding proteins"/>
    <property type="match status" value="1"/>
</dbReference>
<reference evidence="7 8" key="1">
    <citation type="journal article" date="2023" name="Arcadia Sci">
        <title>De novo assembly of a long-read Amblyomma americanum tick genome.</title>
        <authorList>
            <person name="Chou S."/>
            <person name="Poskanzer K.E."/>
            <person name="Rollins M."/>
            <person name="Thuy-Boun P.S."/>
        </authorList>
    </citation>
    <scope>NUCLEOTIDE SEQUENCE [LARGE SCALE GENOMIC DNA]</scope>
    <source>
        <strain evidence="7">F_SG_1</strain>
        <tissue evidence="7">Salivary glands</tissue>
    </source>
</reference>
<gene>
    <name evidence="7" type="ORF">V5799_018024</name>
</gene>
<evidence type="ECO:0000256" key="3">
    <source>
        <dbReference type="ARBA" id="ARBA00022737"/>
    </source>
</evidence>
<dbReference type="PROSITE" id="PS50940">
    <property type="entry name" value="CHIT_BIND_II"/>
    <property type="match status" value="1"/>
</dbReference>
<evidence type="ECO:0000259" key="6">
    <source>
        <dbReference type="PROSITE" id="PS50940"/>
    </source>
</evidence>
<proteinExistence type="predicted"/>
<evidence type="ECO:0000256" key="1">
    <source>
        <dbReference type="ARBA" id="ARBA00022669"/>
    </source>
</evidence>
<evidence type="ECO:0000313" key="7">
    <source>
        <dbReference type="EMBL" id="KAK8780640.1"/>
    </source>
</evidence>
<name>A0AAQ4F0L8_AMBAM</name>
<keyword evidence="1" id="KW-0147">Chitin-binding</keyword>
<evidence type="ECO:0000256" key="5">
    <source>
        <dbReference type="ARBA" id="ARBA00023180"/>
    </source>
</evidence>
<dbReference type="SMART" id="SM00494">
    <property type="entry name" value="ChtBD2"/>
    <property type="match status" value="1"/>
</dbReference>
<evidence type="ECO:0000313" key="8">
    <source>
        <dbReference type="Proteomes" id="UP001321473"/>
    </source>
</evidence>
<sequence>MFPNIYNCSTYYICAQGVPVLKECPVDLKFNSELNVCDYEYRAKCTEVVPAVPEKADESTTLNEQPATEKIIITQVVKEIIKPAEDPAAAA</sequence>
<dbReference type="InterPro" id="IPR002557">
    <property type="entry name" value="Chitin-bd_dom"/>
</dbReference>
<dbReference type="InterPro" id="IPR036508">
    <property type="entry name" value="Chitin-bd_dom_sf"/>
</dbReference>
<keyword evidence="2" id="KW-0732">Signal</keyword>
<keyword evidence="3" id="KW-0677">Repeat</keyword>
<dbReference type="PANTHER" id="PTHR23301">
    <property type="entry name" value="CHITIN BINDING PERITROPHIN-A"/>
    <property type="match status" value="1"/>
</dbReference>
<dbReference type="EMBL" id="JARKHS020008584">
    <property type="protein sequence ID" value="KAK8780640.1"/>
    <property type="molecule type" value="Genomic_DNA"/>
</dbReference>
<dbReference type="InterPro" id="IPR051940">
    <property type="entry name" value="Chitin_bind-dev_reg"/>
</dbReference>
<evidence type="ECO:0000256" key="4">
    <source>
        <dbReference type="ARBA" id="ARBA00023157"/>
    </source>
</evidence>
<dbReference type="Proteomes" id="UP001321473">
    <property type="component" value="Unassembled WGS sequence"/>
</dbReference>
<accession>A0AAQ4F0L8</accession>
<comment type="caution">
    <text evidence="7">The sequence shown here is derived from an EMBL/GenBank/DDBJ whole genome shotgun (WGS) entry which is preliminary data.</text>
</comment>
<dbReference type="AlphaFoldDB" id="A0AAQ4F0L8"/>
<dbReference type="Pfam" id="PF01607">
    <property type="entry name" value="CBM_14"/>
    <property type="match status" value="1"/>
</dbReference>
<dbReference type="GO" id="GO:0005576">
    <property type="term" value="C:extracellular region"/>
    <property type="evidence" value="ECO:0007669"/>
    <property type="project" value="InterPro"/>
</dbReference>
<dbReference type="Gene3D" id="2.170.140.10">
    <property type="entry name" value="Chitin binding domain"/>
    <property type="match status" value="1"/>
</dbReference>
<dbReference type="GO" id="GO:0008061">
    <property type="term" value="F:chitin binding"/>
    <property type="evidence" value="ECO:0007669"/>
    <property type="project" value="UniProtKB-KW"/>
</dbReference>
<keyword evidence="8" id="KW-1185">Reference proteome</keyword>
<dbReference type="PANTHER" id="PTHR23301:SF0">
    <property type="entry name" value="CHITIN-BINDING TYPE-2 DOMAIN-CONTAINING PROTEIN-RELATED"/>
    <property type="match status" value="1"/>
</dbReference>
<evidence type="ECO:0000256" key="2">
    <source>
        <dbReference type="ARBA" id="ARBA00022729"/>
    </source>
</evidence>
<feature type="domain" description="Chitin-binding type-2" evidence="6">
    <location>
        <begin position="1"/>
        <end position="47"/>
    </location>
</feature>
<organism evidence="7 8">
    <name type="scientific">Amblyomma americanum</name>
    <name type="common">Lone star tick</name>
    <dbReference type="NCBI Taxonomy" id="6943"/>
    <lineage>
        <taxon>Eukaryota</taxon>
        <taxon>Metazoa</taxon>
        <taxon>Ecdysozoa</taxon>
        <taxon>Arthropoda</taxon>
        <taxon>Chelicerata</taxon>
        <taxon>Arachnida</taxon>
        <taxon>Acari</taxon>
        <taxon>Parasitiformes</taxon>
        <taxon>Ixodida</taxon>
        <taxon>Ixodoidea</taxon>
        <taxon>Ixodidae</taxon>
        <taxon>Amblyomminae</taxon>
        <taxon>Amblyomma</taxon>
    </lineage>
</organism>